<reference evidence="2 3" key="1">
    <citation type="submission" date="2016-10" db="EMBL/GenBank/DDBJ databases">
        <authorList>
            <person name="de Groot N.N."/>
        </authorList>
    </citation>
    <scope>NUCLEOTIDE SEQUENCE [LARGE SCALE GENOMIC DNA]</scope>
    <source>
        <strain evidence="2 3">DSM 25232</strain>
    </source>
</reference>
<keyword evidence="1" id="KW-0472">Membrane</keyword>
<feature type="transmembrane region" description="Helical" evidence="1">
    <location>
        <begin position="38"/>
        <end position="59"/>
    </location>
</feature>
<evidence type="ECO:0000313" key="3">
    <source>
        <dbReference type="Proteomes" id="UP000198521"/>
    </source>
</evidence>
<dbReference type="STRING" id="1038014.SAMN04487910_2487"/>
<feature type="transmembrane region" description="Helical" evidence="1">
    <location>
        <begin position="71"/>
        <end position="96"/>
    </location>
</feature>
<dbReference type="Pfam" id="PF13858">
    <property type="entry name" value="DUF4199"/>
    <property type="match status" value="1"/>
</dbReference>
<name>A0A1H7QAA7_AQUAM</name>
<evidence type="ECO:0000313" key="2">
    <source>
        <dbReference type="EMBL" id="SEL44903.1"/>
    </source>
</evidence>
<evidence type="ECO:0008006" key="4">
    <source>
        <dbReference type="Google" id="ProtNLM"/>
    </source>
</evidence>
<dbReference type="OrthoDB" id="1163966at2"/>
<feature type="transmembrane region" description="Helical" evidence="1">
    <location>
        <begin position="137"/>
        <end position="162"/>
    </location>
</feature>
<dbReference type="EMBL" id="FOAB01000004">
    <property type="protein sequence ID" value="SEL44903.1"/>
    <property type="molecule type" value="Genomic_DNA"/>
</dbReference>
<protein>
    <recommendedName>
        <fullName evidence="4">DUF4199 domain-containing protein</fullName>
    </recommendedName>
</protein>
<keyword evidence="1" id="KW-0812">Transmembrane</keyword>
<feature type="transmembrane region" description="Helical" evidence="1">
    <location>
        <begin position="7"/>
        <end position="26"/>
    </location>
</feature>
<dbReference type="AlphaFoldDB" id="A0A1H7QAA7"/>
<accession>A0A1H7QAA7</accession>
<proteinExistence type="predicted"/>
<dbReference type="InterPro" id="IPR025250">
    <property type="entry name" value="DUF4199"/>
</dbReference>
<dbReference type="RefSeq" id="WP_091408815.1">
    <property type="nucleotide sequence ID" value="NZ_FOAB01000004.1"/>
</dbReference>
<sequence>MGVSHKNFLTYILGVAILTGIARVALDYLSRILNISPILYYLTFLIALILEIVIIIYVIKKYKTHKSVLNITDALKVGIIIMGIVGLCYCSMAYIYDVYIDPDFQTNMTLRFTEQFTPEQLDQVKQNLENQDSSKSYIGVIMYTIWFIFIGTVISLIAGSVFKTKVASS</sequence>
<organism evidence="2 3">
    <name type="scientific">Aquimarina amphilecti</name>
    <dbReference type="NCBI Taxonomy" id="1038014"/>
    <lineage>
        <taxon>Bacteria</taxon>
        <taxon>Pseudomonadati</taxon>
        <taxon>Bacteroidota</taxon>
        <taxon>Flavobacteriia</taxon>
        <taxon>Flavobacteriales</taxon>
        <taxon>Flavobacteriaceae</taxon>
        <taxon>Aquimarina</taxon>
    </lineage>
</organism>
<gene>
    <name evidence="2" type="ORF">SAMN04487910_2487</name>
</gene>
<evidence type="ECO:0000256" key="1">
    <source>
        <dbReference type="SAM" id="Phobius"/>
    </source>
</evidence>
<dbReference type="Proteomes" id="UP000198521">
    <property type="component" value="Unassembled WGS sequence"/>
</dbReference>
<keyword evidence="1" id="KW-1133">Transmembrane helix</keyword>
<keyword evidence="3" id="KW-1185">Reference proteome</keyword>